<accession>A0ABM1JG56</accession>
<name>A0ABM1JG56_POLDO</name>
<keyword evidence="5" id="KW-0963">Cytoplasm</keyword>
<evidence type="ECO:0000313" key="10">
    <source>
        <dbReference type="Proteomes" id="UP000694924"/>
    </source>
</evidence>
<evidence type="ECO:0000256" key="4">
    <source>
        <dbReference type="ARBA" id="ARBA00022448"/>
    </source>
</evidence>
<dbReference type="Gene3D" id="1.25.10.10">
    <property type="entry name" value="Leucine-rich Repeat Variant"/>
    <property type="match status" value="1"/>
</dbReference>
<evidence type="ECO:0000256" key="2">
    <source>
        <dbReference type="ARBA" id="ARBA00004496"/>
    </source>
</evidence>
<feature type="domain" description="Importin N-terminal" evidence="9">
    <location>
        <begin position="31"/>
        <end position="114"/>
    </location>
</feature>
<keyword evidence="4" id="KW-0813">Transport</keyword>
<comment type="subcellular location">
    <subcellularLocation>
        <location evidence="2">Cytoplasm</location>
    </subcellularLocation>
    <subcellularLocation>
        <location evidence="1">Nucleus</location>
    </subcellularLocation>
</comment>
<dbReference type="SMART" id="SM00913">
    <property type="entry name" value="IBN_N"/>
    <property type="match status" value="1"/>
</dbReference>
<dbReference type="GeneID" id="107074478"/>
<organism evidence="10 11">
    <name type="scientific">Polistes dominula</name>
    <name type="common">European paper wasp</name>
    <name type="synonym">Vespa dominula</name>
    <dbReference type="NCBI Taxonomy" id="743375"/>
    <lineage>
        <taxon>Eukaryota</taxon>
        <taxon>Metazoa</taxon>
        <taxon>Ecdysozoa</taxon>
        <taxon>Arthropoda</taxon>
        <taxon>Hexapoda</taxon>
        <taxon>Insecta</taxon>
        <taxon>Pterygota</taxon>
        <taxon>Neoptera</taxon>
        <taxon>Endopterygota</taxon>
        <taxon>Hymenoptera</taxon>
        <taxon>Apocrita</taxon>
        <taxon>Aculeata</taxon>
        <taxon>Vespoidea</taxon>
        <taxon>Vespidae</taxon>
        <taxon>Polistinae</taxon>
        <taxon>Polistini</taxon>
        <taxon>Polistes</taxon>
    </lineage>
</organism>
<dbReference type="SUPFAM" id="SSF48371">
    <property type="entry name" value="ARM repeat"/>
    <property type="match status" value="1"/>
</dbReference>
<evidence type="ECO:0000256" key="1">
    <source>
        <dbReference type="ARBA" id="ARBA00004123"/>
    </source>
</evidence>
<keyword evidence="6" id="KW-0653">Protein transport</keyword>
<dbReference type="Pfam" id="PF03810">
    <property type="entry name" value="IBN_N"/>
    <property type="match status" value="1"/>
</dbReference>
<dbReference type="PANTHER" id="PTHR21452:SF4">
    <property type="entry name" value="EXPORTIN-6"/>
    <property type="match status" value="1"/>
</dbReference>
<evidence type="ECO:0000256" key="3">
    <source>
        <dbReference type="ARBA" id="ARBA00009466"/>
    </source>
</evidence>
<keyword evidence="7" id="KW-0539">Nucleus</keyword>
<evidence type="ECO:0000313" key="11">
    <source>
        <dbReference type="RefSeq" id="XP_015191444.1"/>
    </source>
</evidence>
<dbReference type="InterPro" id="IPR016024">
    <property type="entry name" value="ARM-type_fold"/>
</dbReference>
<gene>
    <name evidence="11" type="primary">LOC107074478</name>
</gene>
<proteinExistence type="inferred from homology"/>
<evidence type="ECO:0000256" key="8">
    <source>
        <dbReference type="SAM" id="MobiDB-lite"/>
    </source>
</evidence>
<reference evidence="11" key="1">
    <citation type="submission" date="2025-08" db="UniProtKB">
        <authorList>
            <consortium name="RefSeq"/>
        </authorList>
    </citation>
    <scope>IDENTIFICATION</scope>
    <source>
        <tissue evidence="11">Whole body</tissue>
    </source>
</reference>
<evidence type="ECO:0000259" key="9">
    <source>
        <dbReference type="PROSITE" id="PS50166"/>
    </source>
</evidence>
<dbReference type="InterPro" id="IPR001494">
    <property type="entry name" value="Importin-beta_N"/>
</dbReference>
<dbReference type="Proteomes" id="UP000694924">
    <property type="component" value="Unplaced"/>
</dbReference>
<keyword evidence="10" id="KW-1185">Reference proteome</keyword>
<comment type="similarity">
    <text evidence="3">Belongs to the exportin family.</text>
</comment>
<dbReference type="PROSITE" id="PS50166">
    <property type="entry name" value="IMPORTIN_B_NT"/>
    <property type="match status" value="1"/>
</dbReference>
<dbReference type="InterPro" id="IPR040016">
    <property type="entry name" value="XPO6"/>
</dbReference>
<evidence type="ECO:0000256" key="6">
    <source>
        <dbReference type="ARBA" id="ARBA00022927"/>
    </source>
</evidence>
<dbReference type="InterPro" id="IPR013598">
    <property type="entry name" value="Exportin-1/Importin-b-like"/>
</dbReference>
<feature type="region of interest" description="Disordered" evidence="8">
    <location>
        <begin position="195"/>
        <end position="214"/>
    </location>
</feature>
<sequence length="1031" mass="116747">MDDDAAALQSLEHLMTEFFSPETTNERKRTIEQSFQEFSGRLDSWRPCLHFLSSTNNHYVSMFALSTLETTIGRRWPILPWEDRALTRSTLYTLSLEKTVVPFVRNKVVKLVVDIARHDWPHFYPDFYSNILQLLDHKHSRLLGLVYLRTASEELATPREDLPVQRKNELLRLLSAQVPLTLDTLTALLKKTTKLRSRSGTATPPPSPTSGQTVPPVRAVLDVEGLATGTSEVSIAILQVLAHFFSWIALADHISNSLLEAIFSCAKYHDTMNGKQIEMAVQALTTINELLYRPLHTPNVKKSLLLDIFTNGINIFQHVGRLDSVDESYMGKITEFFQLFVTNHLKQVESCPRSLVNMLLEILCHHTFQRCSTVNEYLRRLDIWIVLLENSQSRYSSVALGLAERVLQKMCFKFNAQALKELDTESLDENEETEWQHFLRCNIECLAKLADVSPIPVFTLLYRFWKGNLIIFGELGNAITNNQIILLNDAEASNAHVHLRDLASTTQALARLYSIFIGDQSTIDQSFAEEVVSQTLDACIFARDNQLYKAALQPPTIVLDIIEVHSQLLASLQAWCHWIAKRPDKIKETLCQSCVNSCIWALTYTASCDVPPFNLVHSATHLFQSITAILKPILWDNDTFRNLISMRTYPSLKPDTIKVLRRALINAIILPTGDGTIRERLIGTMVGSLAEPLGARGQSLPSDSTILTIVPSLTQLLEDCSSSSTTVKKMLHSNLKLSIDRSLELLPYLIRYHNICEVVLNFLYSVFLVLQQQLGPEFTQTAVQGMLQIYTRENISAGPALDQLLEILILVISAPTSASKAFIPSVINLCLGHVWPAVGNDLSAFPDTTLVLLKLFYSILTHQWQYFYNTSVLRTLGHPDEDEPVEHKEELVAILEAFGQALLQPDVNIFRQSLQSLEQLNARWRLYQRSIFKVHLLERFLMALFTVLFQQSHNLLADEIAVAVHSLASVNIGWFFQHFLPTFLTSCEGVDDMQRATLLDNFDKSTDQPTLTRSVLQLISDLRCYQLCRPG</sequence>
<evidence type="ECO:0000256" key="5">
    <source>
        <dbReference type="ARBA" id="ARBA00022490"/>
    </source>
</evidence>
<dbReference type="Pfam" id="PF08389">
    <property type="entry name" value="Xpo1"/>
    <property type="match status" value="1"/>
</dbReference>
<evidence type="ECO:0000256" key="7">
    <source>
        <dbReference type="ARBA" id="ARBA00023242"/>
    </source>
</evidence>
<dbReference type="RefSeq" id="XP_015191444.1">
    <property type="nucleotide sequence ID" value="XM_015335958.1"/>
</dbReference>
<dbReference type="PANTHER" id="PTHR21452">
    <property type="entry name" value="EXPORTIN-6"/>
    <property type="match status" value="1"/>
</dbReference>
<protein>
    <submittedName>
        <fullName evidence="11">Exportin-6-A isoform X1</fullName>
    </submittedName>
</protein>
<dbReference type="InterPro" id="IPR011989">
    <property type="entry name" value="ARM-like"/>
</dbReference>